<protein>
    <recommendedName>
        <fullName evidence="7 14">Ribonuclease HII</fullName>
        <shortName evidence="14">RNase HII</shortName>
        <ecNumber evidence="6 14">3.1.26.4</ecNumber>
    </recommendedName>
</protein>
<keyword evidence="10 14" id="KW-0479">Metal-binding</keyword>
<accession>A0ABW3NMF5</accession>
<feature type="binding site" evidence="14 15">
    <location>
        <position position="169"/>
    </location>
    <ligand>
        <name>a divalent metal cation</name>
        <dbReference type="ChEBI" id="CHEBI:60240"/>
    </ligand>
</feature>
<dbReference type="EC" id="3.1.26.4" evidence="6 14"/>
<keyword evidence="13 14" id="KW-0464">Manganese</keyword>
<evidence type="ECO:0000256" key="11">
    <source>
        <dbReference type="ARBA" id="ARBA00022759"/>
    </source>
</evidence>
<dbReference type="InterPro" id="IPR022898">
    <property type="entry name" value="RNase_HII"/>
</dbReference>
<dbReference type="SUPFAM" id="SSF53098">
    <property type="entry name" value="Ribonuclease H-like"/>
    <property type="match status" value="1"/>
</dbReference>
<comment type="caution">
    <text evidence="18">The sequence shown here is derived from an EMBL/GenBank/DDBJ whole genome shotgun (WGS) entry which is preliminary data.</text>
</comment>
<comment type="cofactor">
    <cofactor evidence="14 15">
        <name>Mn(2+)</name>
        <dbReference type="ChEBI" id="CHEBI:29035"/>
    </cofactor>
    <cofactor evidence="14 15">
        <name>Mg(2+)</name>
        <dbReference type="ChEBI" id="CHEBI:18420"/>
    </cofactor>
    <text evidence="14 15">Manganese or magnesium. Binds 1 divalent metal ion per monomer in the absence of substrate. May bind a second metal ion after substrate binding.</text>
</comment>
<evidence type="ECO:0000256" key="8">
    <source>
        <dbReference type="ARBA" id="ARBA00022490"/>
    </source>
</evidence>
<evidence type="ECO:0000256" key="16">
    <source>
        <dbReference type="RuleBase" id="RU003515"/>
    </source>
</evidence>
<dbReference type="InterPro" id="IPR036397">
    <property type="entry name" value="RNaseH_sf"/>
</dbReference>
<evidence type="ECO:0000256" key="12">
    <source>
        <dbReference type="ARBA" id="ARBA00022801"/>
    </source>
</evidence>
<evidence type="ECO:0000256" key="9">
    <source>
        <dbReference type="ARBA" id="ARBA00022722"/>
    </source>
</evidence>
<evidence type="ECO:0000256" key="14">
    <source>
        <dbReference type="HAMAP-Rule" id="MF_00052"/>
    </source>
</evidence>
<comment type="catalytic activity">
    <reaction evidence="1 14 15 16">
        <text>Endonucleolytic cleavage to 5'-phosphomonoester.</text>
        <dbReference type="EC" id="3.1.26.4"/>
    </reaction>
</comment>
<keyword evidence="11 14" id="KW-0255">Endonuclease</keyword>
<dbReference type="PANTHER" id="PTHR10954:SF18">
    <property type="entry name" value="RIBONUCLEASE HII"/>
    <property type="match status" value="1"/>
</dbReference>
<sequence>MKKQSIAEIKQLLNENNLTEEEWEVLIQDERKGVQTLIQSYHRKQERENQLIQQFESMQQYEKKAYAGGAEWIAGVDEVGRGPLAGPVVAAAVILPEDFRLIGLNDSKKLKENVREEYSTYIMEHALSYHISFIDNQSIDAMNIYEATKKAMYEALAGLHPSPDHVLVDAVHLPGIKSSQEAIIKGDASSVSIAAASVLAKVARDQFMKELHQTYPVYQFDKNMGYGTKAHVDGLHQFGVTPYHRTTFAPIKTLLRG</sequence>
<dbReference type="HAMAP" id="MF_00052_B">
    <property type="entry name" value="RNase_HII_B"/>
    <property type="match status" value="1"/>
</dbReference>
<evidence type="ECO:0000256" key="7">
    <source>
        <dbReference type="ARBA" id="ARBA00019179"/>
    </source>
</evidence>
<name>A0ABW3NMF5_9BACI</name>
<proteinExistence type="inferred from homology"/>
<dbReference type="Pfam" id="PF01351">
    <property type="entry name" value="RNase_HII"/>
    <property type="match status" value="1"/>
</dbReference>
<evidence type="ECO:0000313" key="18">
    <source>
        <dbReference type="EMBL" id="MFD1067590.1"/>
    </source>
</evidence>
<evidence type="ECO:0000256" key="4">
    <source>
        <dbReference type="ARBA" id="ARBA00004496"/>
    </source>
</evidence>
<feature type="domain" description="RNase H type-2" evidence="17">
    <location>
        <begin position="71"/>
        <end position="257"/>
    </location>
</feature>
<feature type="binding site" evidence="14 15">
    <location>
        <position position="78"/>
    </location>
    <ligand>
        <name>a divalent metal cation</name>
        <dbReference type="ChEBI" id="CHEBI:60240"/>
    </ligand>
</feature>
<dbReference type="Gene3D" id="3.30.420.10">
    <property type="entry name" value="Ribonuclease H-like superfamily/Ribonuclease H"/>
    <property type="match status" value="1"/>
</dbReference>
<evidence type="ECO:0000256" key="6">
    <source>
        <dbReference type="ARBA" id="ARBA00012180"/>
    </source>
</evidence>
<evidence type="ECO:0000259" key="17">
    <source>
        <dbReference type="PROSITE" id="PS51975"/>
    </source>
</evidence>
<feature type="binding site" evidence="14 15">
    <location>
        <position position="77"/>
    </location>
    <ligand>
        <name>a divalent metal cation</name>
        <dbReference type="ChEBI" id="CHEBI:60240"/>
    </ligand>
</feature>
<evidence type="ECO:0000256" key="2">
    <source>
        <dbReference type="ARBA" id="ARBA00001946"/>
    </source>
</evidence>
<evidence type="ECO:0000256" key="10">
    <source>
        <dbReference type="ARBA" id="ARBA00022723"/>
    </source>
</evidence>
<evidence type="ECO:0000313" key="19">
    <source>
        <dbReference type="Proteomes" id="UP001597041"/>
    </source>
</evidence>
<evidence type="ECO:0000256" key="5">
    <source>
        <dbReference type="ARBA" id="ARBA00007383"/>
    </source>
</evidence>
<dbReference type="PANTHER" id="PTHR10954">
    <property type="entry name" value="RIBONUCLEASE H2 SUBUNIT A"/>
    <property type="match status" value="1"/>
</dbReference>
<dbReference type="Proteomes" id="UP001597041">
    <property type="component" value="Unassembled WGS sequence"/>
</dbReference>
<dbReference type="GO" id="GO:0004523">
    <property type="term" value="F:RNA-DNA hybrid ribonuclease activity"/>
    <property type="evidence" value="ECO:0007669"/>
    <property type="project" value="UniProtKB-EC"/>
</dbReference>
<comment type="cofactor">
    <cofactor evidence="2">
        <name>Mg(2+)</name>
        <dbReference type="ChEBI" id="CHEBI:18420"/>
    </cofactor>
</comment>
<dbReference type="EMBL" id="JBHTKK010000024">
    <property type="protein sequence ID" value="MFD1067590.1"/>
    <property type="molecule type" value="Genomic_DNA"/>
</dbReference>
<gene>
    <name evidence="14" type="primary">rnhB</name>
    <name evidence="18" type="ORF">ACFQ19_16400</name>
</gene>
<dbReference type="CDD" id="cd07182">
    <property type="entry name" value="RNase_HII_bacteria_HII_like"/>
    <property type="match status" value="1"/>
</dbReference>
<keyword evidence="9 14" id="KW-0540">Nuclease</keyword>
<evidence type="ECO:0000256" key="3">
    <source>
        <dbReference type="ARBA" id="ARBA00004065"/>
    </source>
</evidence>
<evidence type="ECO:0000256" key="13">
    <source>
        <dbReference type="ARBA" id="ARBA00023211"/>
    </source>
</evidence>
<dbReference type="RefSeq" id="WP_379593720.1">
    <property type="nucleotide sequence ID" value="NZ_JBHTKK010000024.1"/>
</dbReference>
<keyword evidence="12 14" id="KW-0378">Hydrolase</keyword>
<comment type="similarity">
    <text evidence="5 14 16">Belongs to the RNase HII family.</text>
</comment>
<organism evidence="18 19">
    <name type="scientific">Oceanobacillus locisalsi</name>
    <dbReference type="NCBI Taxonomy" id="546107"/>
    <lineage>
        <taxon>Bacteria</taxon>
        <taxon>Bacillati</taxon>
        <taxon>Bacillota</taxon>
        <taxon>Bacilli</taxon>
        <taxon>Bacillales</taxon>
        <taxon>Bacillaceae</taxon>
        <taxon>Oceanobacillus</taxon>
    </lineage>
</organism>
<reference evidence="19" key="1">
    <citation type="journal article" date="2019" name="Int. J. Syst. Evol. Microbiol.">
        <title>The Global Catalogue of Microorganisms (GCM) 10K type strain sequencing project: providing services to taxonomists for standard genome sequencing and annotation.</title>
        <authorList>
            <consortium name="The Broad Institute Genomics Platform"/>
            <consortium name="The Broad Institute Genome Sequencing Center for Infectious Disease"/>
            <person name="Wu L."/>
            <person name="Ma J."/>
        </authorList>
    </citation>
    <scope>NUCLEOTIDE SEQUENCE [LARGE SCALE GENOMIC DNA]</scope>
    <source>
        <strain evidence="19">CCUG 56608</strain>
    </source>
</reference>
<dbReference type="PROSITE" id="PS51975">
    <property type="entry name" value="RNASE_H_2"/>
    <property type="match status" value="1"/>
</dbReference>
<dbReference type="NCBIfam" id="NF000595">
    <property type="entry name" value="PRK00015.1-3"/>
    <property type="match status" value="1"/>
</dbReference>
<evidence type="ECO:0000256" key="1">
    <source>
        <dbReference type="ARBA" id="ARBA00000077"/>
    </source>
</evidence>
<dbReference type="InterPro" id="IPR024567">
    <property type="entry name" value="RNase_HII/HIII_dom"/>
</dbReference>
<evidence type="ECO:0000256" key="15">
    <source>
        <dbReference type="PROSITE-ProRule" id="PRU01319"/>
    </source>
</evidence>
<dbReference type="NCBIfam" id="NF000594">
    <property type="entry name" value="PRK00015.1-1"/>
    <property type="match status" value="1"/>
</dbReference>
<keyword evidence="8 14" id="KW-0963">Cytoplasm</keyword>
<keyword evidence="19" id="KW-1185">Reference proteome</keyword>
<comment type="function">
    <text evidence="3 14 16">Endonuclease that specifically degrades the RNA of RNA-DNA hybrids.</text>
</comment>
<comment type="subcellular location">
    <subcellularLocation>
        <location evidence="4 14">Cytoplasm</location>
    </subcellularLocation>
</comment>
<dbReference type="InterPro" id="IPR001352">
    <property type="entry name" value="RNase_HII/HIII"/>
</dbReference>
<dbReference type="InterPro" id="IPR012337">
    <property type="entry name" value="RNaseH-like_sf"/>
</dbReference>